<dbReference type="PATRIC" id="fig|2041.4.peg.1086"/>
<evidence type="ECO:0000313" key="3">
    <source>
        <dbReference type="Proteomes" id="UP000067689"/>
    </source>
</evidence>
<gene>
    <name evidence="2" type="ORF">AERYTH_05225</name>
</gene>
<keyword evidence="1" id="KW-0472">Membrane</keyword>
<feature type="transmembrane region" description="Helical" evidence="1">
    <location>
        <begin position="128"/>
        <end position="146"/>
    </location>
</feature>
<dbReference type="STRING" id="2041.AERYTH_05225"/>
<feature type="transmembrane region" description="Helical" evidence="1">
    <location>
        <begin position="20"/>
        <end position="40"/>
    </location>
</feature>
<dbReference type="AlphaFoldDB" id="A0A0U4BZ60"/>
<feature type="transmembrane region" description="Helical" evidence="1">
    <location>
        <begin position="60"/>
        <end position="83"/>
    </location>
</feature>
<keyword evidence="3" id="KW-1185">Reference proteome</keyword>
<dbReference type="EMBL" id="CP011502">
    <property type="protein sequence ID" value="ALX04143.1"/>
    <property type="molecule type" value="Genomic_DNA"/>
</dbReference>
<sequence length="154" mass="15985">MSSTGPRPDEDPVVLARGAALLFGAVFLLVGVLGFVPGVTTDLDQLSGSGHHSGAELFGVFQVSVLHNLVHVLFGLLGLAAALRPRLAPAYLVGSGIVYAALTVYGLMVDHTSDANVVPLDTADTWLHAILAAALLLIGFAVGSALRRKGQYTR</sequence>
<proteinExistence type="predicted"/>
<evidence type="ECO:0000313" key="2">
    <source>
        <dbReference type="EMBL" id="ALX04143.1"/>
    </source>
</evidence>
<name>A0A0U4BZ60_9ACTN</name>
<dbReference type="KEGG" id="aer:AERYTH_05225"/>
<keyword evidence="1" id="KW-1133">Transmembrane helix</keyword>
<evidence type="ECO:0000256" key="1">
    <source>
        <dbReference type="SAM" id="Phobius"/>
    </source>
</evidence>
<feature type="transmembrane region" description="Helical" evidence="1">
    <location>
        <begin position="90"/>
        <end position="108"/>
    </location>
</feature>
<dbReference type="OrthoDB" id="572373at2"/>
<dbReference type="Pfam" id="PF14325">
    <property type="entry name" value="DUF4383"/>
    <property type="match status" value="1"/>
</dbReference>
<accession>A0A0U4BZ60</accession>
<organism evidence="2 3">
    <name type="scientific">Aeromicrobium erythreum</name>
    <dbReference type="NCBI Taxonomy" id="2041"/>
    <lineage>
        <taxon>Bacteria</taxon>
        <taxon>Bacillati</taxon>
        <taxon>Actinomycetota</taxon>
        <taxon>Actinomycetes</taxon>
        <taxon>Propionibacteriales</taxon>
        <taxon>Nocardioidaceae</taxon>
        <taxon>Aeromicrobium</taxon>
    </lineage>
</organism>
<protein>
    <submittedName>
        <fullName evidence="2">Membrane protein</fullName>
    </submittedName>
</protein>
<keyword evidence="1" id="KW-0812">Transmembrane</keyword>
<reference evidence="2 3" key="1">
    <citation type="journal article" date="1991" name="Int. J. Syst. Bacteriol.">
        <title>Description of the erythromycin-producing bacterium Arthrobacter sp. strain NRRL B-3381 as Aeromicrobium erythreum gen. nov., sp. nov.</title>
        <authorList>
            <person name="Miller E.S."/>
            <person name="Woese C.R."/>
            <person name="Brenner S."/>
        </authorList>
    </citation>
    <scope>NUCLEOTIDE SEQUENCE [LARGE SCALE GENOMIC DNA]</scope>
    <source>
        <strain evidence="2 3">AR18</strain>
    </source>
</reference>
<dbReference type="Proteomes" id="UP000067689">
    <property type="component" value="Chromosome"/>
</dbReference>